<keyword evidence="1" id="KW-0732">Signal</keyword>
<evidence type="ECO:0000313" key="2">
    <source>
        <dbReference type="EMBL" id="JAS64725.1"/>
    </source>
</evidence>
<evidence type="ECO:0000256" key="1">
    <source>
        <dbReference type="SAM" id="SignalP"/>
    </source>
</evidence>
<gene>
    <name evidence="2" type="ORF">g.18134</name>
</gene>
<accession>A0A1B6GQL6</accession>
<proteinExistence type="predicted"/>
<organism evidence="2">
    <name type="scientific">Cuerna arida</name>
    <dbReference type="NCBI Taxonomy" id="1464854"/>
    <lineage>
        <taxon>Eukaryota</taxon>
        <taxon>Metazoa</taxon>
        <taxon>Ecdysozoa</taxon>
        <taxon>Arthropoda</taxon>
        <taxon>Hexapoda</taxon>
        <taxon>Insecta</taxon>
        <taxon>Pterygota</taxon>
        <taxon>Neoptera</taxon>
        <taxon>Paraneoptera</taxon>
        <taxon>Hemiptera</taxon>
        <taxon>Auchenorrhyncha</taxon>
        <taxon>Membracoidea</taxon>
        <taxon>Cicadellidae</taxon>
        <taxon>Cicadellinae</taxon>
        <taxon>Proconiini</taxon>
        <taxon>Cuerna</taxon>
    </lineage>
</organism>
<reference evidence="2" key="1">
    <citation type="submission" date="2015-11" db="EMBL/GenBank/DDBJ databases">
        <title>De novo transcriptome assembly of four potential Pierce s Disease insect vectors from Arizona vineyards.</title>
        <authorList>
            <person name="Tassone E.E."/>
        </authorList>
    </citation>
    <scope>NUCLEOTIDE SEQUENCE</scope>
</reference>
<dbReference type="SUPFAM" id="SSF100910">
    <property type="entry name" value="Chemosensory protein Csp2"/>
    <property type="match status" value="1"/>
</dbReference>
<sequence length="130" mass="14837">MARVLLLLSLAGVIALALAKPEEKYTTKYDNINLDDFLQNARLMNKTMGCLMDQGGCTADIEQLKKVLPDALKNECSKCSEKQKEGARKVIRFLFENKKDDFEKLEKKYDPEGVYRQQYKDLAAKEGIKI</sequence>
<feature type="chain" id="PRO_5008583760" evidence="1">
    <location>
        <begin position="20"/>
        <end position="130"/>
    </location>
</feature>
<protein>
    <submittedName>
        <fullName evidence="2">Uncharacterized protein</fullName>
    </submittedName>
</protein>
<name>A0A1B6GQL6_9HEMI</name>
<dbReference type="PANTHER" id="PTHR11257:SF12">
    <property type="entry name" value="EJACULATORY BULB-SPECIFIC PROTEIN 3-RELATED"/>
    <property type="match status" value="1"/>
</dbReference>
<dbReference type="AlphaFoldDB" id="A0A1B6GQL6"/>
<dbReference type="PANTHER" id="PTHR11257">
    <property type="entry name" value="CHEMOSENSORY PROTEIN-RELATED"/>
    <property type="match status" value="1"/>
</dbReference>
<feature type="signal peptide" evidence="1">
    <location>
        <begin position="1"/>
        <end position="19"/>
    </location>
</feature>
<dbReference type="Pfam" id="PF03392">
    <property type="entry name" value="OS-D"/>
    <property type="match status" value="1"/>
</dbReference>
<dbReference type="Gene3D" id="1.10.2080.10">
    <property type="entry name" value="Insect odorant-binding protein A10/Ejaculatory bulb-specific protein 3"/>
    <property type="match status" value="1"/>
</dbReference>
<dbReference type="EMBL" id="GECZ01005044">
    <property type="protein sequence ID" value="JAS64725.1"/>
    <property type="molecule type" value="Transcribed_RNA"/>
</dbReference>
<dbReference type="InterPro" id="IPR005055">
    <property type="entry name" value="A10/PebIII"/>
</dbReference>
<dbReference type="InterPro" id="IPR036682">
    <property type="entry name" value="OS_D_A10/PebIII_sf"/>
</dbReference>